<dbReference type="InterPro" id="IPR001585">
    <property type="entry name" value="TAL/FSA"/>
</dbReference>
<evidence type="ECO:0000313" key="2">
    <source>
        <dbReference type="EMBL" id="PIT86140.1"/>
    </source>
</evidence>
<dbReference type="PANTHER" id="PTHR10683">
    <property type="entry name" value="TRANSALDOLASE"/>
    <property type="match status" value="1"/>
</dbReference>
<proteinExistence type="predicted"/>
<dbReference type="EMBL" id="PFBZ01000203">
    <property type="protein sequence ID" value="PIT86140.1"/>
    <property type="molecule type" value="Genomic_DNA"/>
</dbReference>
<dbReference type="Gene3D" id="3.20.20.70">
    <property type="entry name" value="Aldolase class I"/>
    <property type="match status" value="1"/>
</dbReference>
<protein>
    <submittedName>
        <fullName evidence="2">Transaldolase</fullName>
    </submittedName>
</protein>
<accession>A0A2M6W0A5</accession>
<dbReference type="AlphaFoldDB" id="A0A2M6W0A5"/>
<dbReference type="InterPro" id="IPR018225">
    <property type="entry name" value="Transaldolase_AS"/>
</dbReference>
<evidence type="ECO:0000313" key="3">
    <source>
        <dbReference type="Proteomes" id="UP000229362"/>
    </source>
</evidence>
<sequence>MARPENMHTRIFLDGSDLSEMDQIQATLGFLDGQTTNPSNFISALKKERGEEGLQFEQEALYALYKSRVQEISKKIPNGSVSIEVYADADTTAEAMIAQGKDMYTWIPNAHIKLPITTAGLAAAETLVGAGMRVNMTLCFSQEQAAAVYAATQGAKKGDVFISPFIGRVNDKGNNGMDLITNILKMYRDGDGHVDVLAASIRNGEQLAKAIAVGADITTSYKQAIDEWATAGMPVSDAAEFIHPTLSPIPYETLSLEKAWQEYHIQHDMTDDGLRRFAEDWNNLLTS</sequence>
<dbReference type="Pfam" id="PF00923">
    <property type="entry name" value="TAL_FSA"/>
    <property type="match status" value="1"/>
</dbReference>
<keyword evidence="1" id="KW-0704">Schiff base</keyword>
<name>A0A2M6W0A5_9BACT</name>
<gene>
    <name evidence="2" type="ORF">COU33_04790</name>
</gene>
<dbReference type="GO" id="GO:0005975">
    <property type="term" value="P:carbohydrate metabolic process"/>
    <property type="evidence" value="ECO:0007669"/>
    <property type="project" value="InterPro"/>
</dbReference>
<dbReference type="InterPro" id="IPR013785">
    <property type="entry name" value="Aldolase_TIM"/>
</dbReference>
<reference evidence="3" key="1">
    <citation type="submission" date="2017-09" db="EMBL/GenBank/DDBJ databases">
        <title>Depth-based differentiation of microbial function through sediment-hosted aquifers and enrichment of novel symbionts in the deep terrestrial subsurface.</title>
        <authorList>
            <person name="Probst A.J."/>
            <person name="Ladd B."/>
            <person name="Jarett J.K."/>
            <person name="Geller-Mcgrath D.E."/>
            <person name="Sieber C.M.K."/>
            <person name="Emerson J.B."/>
            <person name="Anantharaman K."/>
            <person name="Thomas B.C."/>
            <person name="Malmstrom R."/>
            <person name="Stieglmeier M."/>
            <person name="Klingl A."/>
            <person name="Woyke T."/>
            <person name="Ryan C.M."/>
            <person name="Banfield J.F."/>
        </authorList>
    </citation>
    <scope>NUCLEOTIDE SEQUENCE [LARGE SCALE GENOMIC DNA]</scope>
</reference>
<dbReference type="SUPFAM" id="SSF51569">
    <property type="entry name" value="Aldolase"/>
    <property type="match status" value="1"/>
</dbReference>
<evidence type="ECO:0000256" key="1">
    <source>
        <dbReference type="ARBA" id="ARBA00023270"/>
    </source>
</evidence>
<dbReference type="PROSITE" id="PS00958">
    <property type="entry name" value="TRANSALDOLASE_2"/>
    <property type="match status" value="1"/>
</dbReference>
<organism evidence="2 3">
    <name type="scientific">Candidatus Magasanikbacteria bacterium CG10_big_fil_rev_8_21_14_0_10_43_6</name>
    <dbReference type="NCBI Taxonomy" id="1974650"/>
    <lineage>
        <taxon>Bacteria</taxon>
        <taxon>Candidatus Magasanikiibacteriota</taxon>
    </lineage>
</organism>
<comment type="caution">
    <text evidence="2">The sequence shown here is derived from an EMBL/GenBank/DDBJ whole genome shotgun (WGS) entry which is preliminary data.</text>
</comment>
<dbReference type="PANTHER" id="PTHR10683:SF40">
    <property type="entry name" value="FRUCTOSE-6-PHOSPHATE ALDOLASE 1-RELATED"/>
    <property type="match status" value="1"/>
</dbReference>
<dbReference type="Proteomes" id="UP000229362">
    <property type="component" value="Unassembled WGS sequence"/>
</dbReference>